<evidence type="ECO:0000256" key="1">
    <source>
        <dbReference type="ARBA" id="ARBA00004496"/>
    </source>
</evidence>
<organism evidence="9 10">
    <name type="scientific">Salibacterium salarium</name>
    <dbReference type="NCBI Taxonomy" id="284579"/>
    <lineage>
        <taxon>Bacteria</taxon>
        <taxon>Bacillati</taxon>
        <taxon>Bacillota</taxon>
        <taxon>Bacilli</taxon>
        <taxon>Bacillales</taxon>
        <taxon>Bacillaceae</taxon>
    </lineage>
</organism>
<evidence type="ECO:0000256" key="4">
    <source>
        <dbReference type="ARBA" id="ARBA00022490"/>
    </source>
</evidence>
<evidence type="ECO:0000259" key="8">
    <source>
        <dbReference type="Pfam" id="PF21982"/>
    </source>
</evidence>
<feature type="domain" description="RecX second three-helical" evidence="6">
    <location>
        <begin position="114"/>
        <end position="154"/>
    </location>
</feature>
<dbReference type="EMBL" id="RBVX01000022">
    <property type="protein sequence ID" value="RSL31627.1"/>
    <property type="molecule type" value="Genomic_DNA"/>
</dbReference>
<evidence type="ECO:0000256" key="3">
    <source>
        <dbReference type="ARBA" id="ARBA00018111"/>
    </source>
</evidence>
<dbReference type="Pfam" id="PF21982">
    <property type="entry name" value="RecX_HTH1"/>
    <property type="match status" value="1"/>
</dbReference>
<keyword evidence="4 5" id="KW-0963">Cytoplasm</keyword>
<feature type="domain" description="RecX first three-helical" evidence="8">
    <location>
        <begin position="68"/>
        <end position="106"/>
    </location>
</feature>
<dbReference type="InterPro" id="IPR053924">
    <property type="entry name" value="RecX_HTH_2nd"/>
</dbReference>
<protein>
    <recommendedName>
        <fullName evidence="3 5">Regulatory protein RecX</fullName>
    </recommendedName>
</protein>
<dbReference type="OrthoDB" id="5421057at2"/>
<comment type="function">
    <text evidence="5">Modulates RecA activity.</text>
</comment>
<dbReference type="InterPro" id="IPR053926">
    <property type="entry name" value="RecX_HTH_1st"/>
</dbReference>
<comment type="similarity">
    <text evidence="2 5">Belongs to the RecX family.</text>
</comment>
<comment type="caution">
    <text evidence="9">The sequence shown here is derived from an EMBL/GenBank/DDBJ whole genome shotgun (WGS) entry which is preliminary data.</text>
</comment>
<dbReference type="NCBIfam" id="NF010733">
    <property type="entry name" value="PRK14135.1"/>
    <property type="match status" value="1"/>
</dbReference>
<reference evidence="9 10" key="1">
    <citation type="submission" date="2018-10" db="EMBL/GenBank/DDBJ databases">
        <title>Draft genome sequence of Bacillus salarius IM0101, isolated from a hypersaline soil in Inner Mongolia, China.</title>
        <authorList>
            <person name="Yamprayoonswat W."/>
            <person name="Boonvisut S."/>
            <person name="Jumpathong W."/>
            <person name="Sittihan S."/>
            <person name="Ruangsuj P."/>
            <person name="Wanthongcharoen S."/>
            <person name="Thongpramul N."/>
            <person name="Pimmason S."/>
            <person name="Yu B."/>
            <person name="Yasawong M."/>
        </authorList>
    </citation>
    <scope>NUCLEOTIDE SEQUENCE [LARGE SCALE GENOMIC DNA]</scope>
    <source>
        <strain evidence="9 10">IM0101</strain>
    </source>
</reference>
<evidence type="ECO:0000259" key="7">
    <source>
        <dbReference type="Pfam" id="PF21981"/>
    </source>
</evidence>
<evidence type="ECO:0000256" key="5">
    <source>
        <dbReference type="HAMAP-Rule" id="MF_01114"/>
    </source>
</evidence>
<proteinExistence type="inferred from homology"/>
<feature type="domain" description="RecX third three-helical" evidence="7">
    <location>
        <begin position="221"/>
        <end position="265"/>
    </location>
</feature>
<dbReference type="GO" id="GO:0005737">
    <property type="term" value="C:cytoplasm"/>
    <property type="evidence" value="ECO:0007669"/>
    <property type="project" value="UniProtKB-SubCell"/>
</dbReference>
<gene>
    <name evidence="5 9" type="primary">recX</name>
    <name evidence="9" type="ORF">D7Z54_19475</name>
</gene>
<evidence type="ECO:0000313" key="10">
    <source>
        <dbReference type="Proteomes" id="UP000275076"/>
    </source>
</evidence>
<evidence type="ECO:0000259" key="6">
    <source>
        <dbReference type="Pfam" id="PF02631"/>
    </source>
</evidence>
<comment type="subcellular location">
    <subcellularLocation>
        <location evidence="1 5">Cytoplasm</location>
    </subcellularLocation>
</comment>
<dbReference type="Pfam" id="PF21981">
    <property type="entry name" value="RecX_HTH3"/>
    <property type="match status" value="1"/>
</dbReference>
<dbReference type="PANTHER" id="PTHR33602:SF1">
    <property type="entry name" value="REGULATORY PROTEIN RECX FAMILY PROTEIN"/>
    <property type="match status" value="1"/>
</dbReference>
<dbReference type="InterPro" id="IPR003783">
    <property type="entry name" value="Regulatory_RecX"/>
</dbReference>
<keyword evidence="10" id="KW-1185">Reference proteome</keyword>
<dbReference type="HAMAP" id="MF_01114">
    <property type="entry name" value="RecX"/>
    <property type="match status" value="1"/>
</dbReference>
<dbReference type="Pfam" id="PF02631">
    <property type="entry name" value="RecX_HTH2"/>
    <property type="match status" value="1"/>
</dbReference>
<dbReference type="GO" id="GO:0006282">
    <property type="term" value="P:regulation of DNA repair"/>
    <property type="evidence" value="ECO:0007669"/>
    <property type="project" value="UniProtKB-UniRule"/>
</dbReference>
<evidence type="ECO:0000313" key="9">
    <source>
        <dbReference type="EMBL" id="RSL31627.1"/>
    </source>
</evidence>
<evidence type="ECO:0000256" key="2">
    <source>
        <dbReference type="ARBA" id="ARBA00009695"/>
    </source>
</evidence>
<dbReference type="PANTHER" id="PTHR33602">
    <property type="entry name" value="REGULATORY PROTEIN RECX FAMILY PROTEIN"/>
    <property type="match status" value="1"/>
</dbReference>
<name>A0A3R9Q1I2_9BACI</name>
<dbReference type="InterPro" id="IPR036388">
    <property type="entry name" value="WH-like_DNA-bd_sf"/>
</dbReference>
<dbReference type="Proteomes" id="UP000275076">
    <property type="component" value="Unassembled WGS sequence"/>
</dbReference>
<sequence length="281" mass="33328">MGMKIAKITTQKNRQDRFNVFKVESGKEEYAFSVDENVLVQWQLRKDMTLTEENIEMIQTEDQKRKVWNDALHYLTHAMRTEYQVVQYLKKKEYEQAPIEETIGKLKEYRLLQDEEYAMAFVRTKMNTSDKGPAVISEDLYQKGVSKDLSEKALQQYTYEAQLETAQLFFQKKGKPKNNESASSMKTRLINALRRKGFSMEVAFEAWENEQVEMPEEEEKKAVFTQGEKARKKWGKKYTGSSLKMKIKEHLYRKGFDLSHIEHYLQYEMEVSEEDNNEEKI</sequence>
<accession>A0A3R9Q1I2</accession>
<dbReference type="Gene3D" id="1.10.10.10">
    <property type="entry name" value="Winged helix-like DNA-binding domain superfamily/Winged helix DNA-binding domain"/>
    <property type="match status" value="4"/>
</dbReference>
<dbReference type="InterPro" id="IPR053925">
    <property type="entry name" value="RecX_HTH_3rd"/>
</dbReference>
<dbReference type="AlphaFoldDB" id="A0A3R9Q1I2"/>